<accession>A0A913ZKL5</accession>
<dbReference type="Gene3D" id="3.40.250.10">
    <property type="entry name" value="Rhodanese-like domain"/>
    <property type="match status" value="1"/>
</dbReference>
<dbReference type="OrthoDB" id="566238at2759"/>
<dbReference type="RefSeq" id="XP_038052333.1">
    <property type="nucleotide sequence ID" value="XM_038196405.1"/>
</dbReference>
<dbReference type="PROSITE" id="PS50206">
    <property type="entry name" value="RHODANESE_3"/>
    <property type="match status" value="1"/>
</dbReference>
<protein>
    <recommendedName>
        <fullName evidence="1">Sulfurtransferase</fullName>
    </recommendedName>
</protein>
<evidence type="ECO:0000259" key="3">
    <source>
        <dbReference type="PROSITE" id="PS50206"/>
    </source>
</evidence>
<dbReference type="EnsemblMetazoa" id="XM_038196405.1">
    <property type="protein sequence ID" value="XP_038052333.1"/>
    <property type="gene ID" value="LOC119725039"/>
</dbReference>
<evidence type="ECO:0000256" key="1">
    <source>
        <dbReference type="RuleBase" id="RU000507"/>
    </source>
</evidence>
<dbReference type="AlphaFoldDB" id="A0A913ZKL5"/>
<dbReference type="InterPro" id="IPR036873">
    <property type="entry name" value="Rhodanese-like_dom_sf"/>
</dbReference>
<feature type="chain" id="PRO_5037022244" description="Sulfurtransferase" evidence="2">
    <location>
        <begin position="23"/>
        <end position="221"/>
    </location>
</feature>
<dbReference type="InterPro" id="IPR001763">
    <property type="entry name" value="Rhodanese-like_dom"/>
</dbReference>
<keyword evidence="1" id="KW-0808">Transferase</keyword>
<dbReference type="GO" id="GO:0004792">
    <property type="term" value="F:thiosulfate-cyanide sulfurtransferase activity"/>
    <property type="evidence" value="ECO:0007669"/>
    <property type="project" value="InterPro"/>
</dbReference>
<dbReference type="OMA" id="DICHIPV"/>
<dbReference type="PANTHER" id="PTHR44086">
    <property type="entry name" value="THIOSULFATE SULFURTRANSFERASE RDL2, MITOCHONDRIAL-RELATED"/>
    <property type="match status" value="1"/>
</dbReference>
<name>A0A913ZKL5_PATMI</name>
<dbReference type="SUPFAM" id="SSF52821">
    <property type="entry name" value="Rhodanese/Cell cycle control phosphatase"/>
    <property type="match status" value="1"/>
</dbReference>
<dbReference type="InterPro" id="IPR001307">
    <property type="entry name" value="Thiosulphate_STrfase_CS"/>
</dbReference>
<dbReference type="GeneID" id="119725039"/>
<sequence length="221" mass="24445">MAMAAILSRAVLATTRCAGVRAASVAPQYNSPGCLRPPITSGITVYICSFLGSGSNDLTQQHQWIHRSLYTQYPTENPSLIPGSVASIRRSLSTDSSQLEDADNVYFDGLLKRVESGDMQMIDVRDASEIEEFGTIIKDICHIPVLDVEAALQLPDGEFRSKYGRGKPQKSDDNIVFTCKKGIRSLKARDTARSLGYSKARHYPGGWMEWGRKNNLPYPKE</sequence>
<evidence type="ECO:0000256" key="2">
    <source>
        <dbReference type="SAM" id="SignalP"/>
    </source>
</evidence>
<reference evidence="4" key="1">
    <citation type="submission" date="2022-11" db="UniProtKB">
        <authorList>
            <consortium name="EnsemblMetazoa"/>
        </authorList>
    </citation>
    <scope>IDENTIFICATION</scope>
</reference>
<feature type="domain" description="Rhodanese" evidence="3">
    <location>
        <begin position="115"/>
        <end position="219"/>
    </location>
</feature>
<dbReference type="SMART" id="SM00450">
    <property type="entry name" value="RHOD"/>
    <property type="match status" value="1"/>
</dbReference>
<proteinExistence type="predicted"/>
<dbReference type="PROSITE" id="PS00683">
    <property type="entry name" value="RHODANESE_2"/>
    <property type="match status" value="1"/>
</dbReference>
<evidence type="ECO:0000313" key="5">
    <source>
        <dbReference type="Proteomes" id="UP000887568"/>
    </source>
</evidence>
<dbReference type="Proteomes" id="UP000887568">
    <property type="component" value="Unplaced"/>
</dbReference>
<keyword evidence="5" id="KW-1185">Reference proteome</keyword>
<organism evidence="4 5">
    <name type="scientific">Patiria miniata</name>
    <name type="common">Bat star</name>
    <name type="synonym">Asterina miniata</name>
    <dbReference type="NCBI Taxonomy" id="46514"/>
    <lineage>
        <taxon>Eukaryota</taxon>
        <taxon>Metazoa</taxon>
        <taxon>Echinodermata</taxon>
        <taxon>Eleutherozoa</taxon>
        <taxon>Asterozoa</taxon>
        <taxon>Asteroidea</taxon>
        <taxon>Valvatacea</taxon>
        <taxon>Valvatida</taxon>
        <taxon>Asterinidae</taxon>
        <taxon>Patiria</taxon>
    </lineage>
</organism>
<dbReference type="PANTHER" id="PTHR44086:SF14">
    <property type="entry name" value="RHODANESE DOMAIN-CONTAINING PROTEIN"/>
    <property type="match status" value="1"/>
</dbReference>
<feature type="signal peptide" evidence="2">
    <location>
        <begin position="1"/>
        <end position="22"/>
    </location>
</feature>
<keyword evidence="2" id="KW-0732">Signal</keyword>
<dbReference type="Pfam" id="PF00581">
    <property type="entry name" value="Rhodanese"/>
    <property type="match status" value="1"/>
</dbReference>
<evidence type="ECO:0000313" key="4">
    <source>
        <dbReference type="EnsemblMetazoa" id="XP_038052333.1"/>
    </source>
</evidence>